<dbReference type="EMBL" id="JADGJD010000049">
    <property type="protein sequence ID" value="KAJ3056022.1"/>
    <property type="molecule type" value="Genomic_DNA"/>
</dbReference>
<keyword evidence="10" id="KW-1185">Reference proteome</keyword>
<keyword evidence="6" id="KW-0732">Signal</keyword>
<dbReference type="PANTHER" id="PTHR10340:SF55">
    <property type="entry name" value="ENDOPOLYPHOSPHATASE"/>
    <property type="match status" value="1"/>
</dbReference>
<comment type="caution">
    <text evidence="9">The sequence shown here is derived from an EMBL/GenBank/DDBJ whole genome shotgun (WGS) entry which is preliminary data.</text>
</comment>
<dbReference type="GO" id="GO:0006798">
    <property type="term" value="P:polyphosphate catabolic process"/>
    <property type="evidence" value="ECO:0007669"/>
    <property type="project" value="TreeGrafter"/>
</dbReference>
<feature type="signal peptide" evidence="6">
    <location>
        <begin position="1"/>
        <end position="17"/>
    </location>
</feature>
<evidence type="ECO:0000259" key="7">
    <source>
        <dbReference type="Pfam" id="PF00149"/>
    </source>
</evidence>
<evidence type="ECO:0000259" key="8">
    <source>
        <dbReference type="Pfam" id="PF19272"/>
    </source>
</evidence>
<evidence type="ECO:0000313" key="10">
    <source>
        <dbReference type="Proteomes" id="UP001212841"/>
    </source>
</evidence>
<evidence type="ECO:0000256" key="5">
    <source>
        <dbReference type="ARBA" id="ARBA00023180"/>
    </source>
</evidence>
<dbReference type="Pfam" id="PF00149">
    <property type="entry name" value="Metallophos"/>
    <property type="match status" value="1"/>
</dbReference>
<keyword evidence="3" id="KW-0964">Secreted</keyword>
<dbReference type="AlphaFoldDB" id="A0AAD5X4E1"/>
<sequence length="439" mass="49831">MIVRTLTFWSLVLSALAAPLVPYQIPIEGTRGHRGKFLHVTDIHIDPTYIPGSDPTFLCHRKNDNDTTLNVAGRFGALGKDCDSPVELVDAAFDFMKRNFSDEIDFVIYTGDTARHDRDAVKPRTEFDVLADHAAILNHLTKSFDTSKIRIFPTIGNNDVFNHDQMPYGEQPLTQNLTKLWEPLGLNLQEDEDFQIGGYYTREITPTLSIVSLNTMHLYKNNVLAADCNARKSAGTKMLKWFEKILKKARRDGRKIYVIGHVPPHNDEGHHAYHLACYNDYIYTLGTHYEVIAGQFFGHTNDDTIAFLHAHHPNKGPFHLETIIDKPPNVDLKTHKILHVISTAPSIIPFNNPAVRVYEYEKRGGRLVDYVQYWTDLNEDEQRGRVEFVEEYAASKAYGLKDLTTKSWIGLLKTLERNGTEMELAGQDDEAELGHLAAT</sequence>
<feature type="domain" description="Sphingomyelin phosphodiesterase C-terminal" evidence="8">
    <location>
        <begin position="351"/>
        <end position="418"/>
    </location>
</feature>
<organism evidence="9 10">
    <name type="scientific">Rhizophlyctis rosea</name>
    <dbReference type="NCBI Taxonomy" id="64517"/>
    <lineage>
        <taxon>Eukaryota</taxon>
        <taxon>Fungi</taxon>
        <taxon>Fungi incertae sedis</taxon>
        <taxon>Chytridiomycota</taxon>
        <taxon>Chytridiomycota incertae sedis</taxon>
        <taxon>Chytridiomycetes</taxon>
        <taxon>Rhizophlyctidales</taxon>
        <taxon>Rhizophlyctidaceae</taxon>
        <taxon>Rhizophlyctis</taxon>
    </lineage>
</organism>
<evidence type="ECO:0000256" key="6">
    <source>
        <dbReference type="SAM" id="SignalP"/>
    </source>
</evidence>
<comment type="subcellular location">
    <subcellularLocation>
        <location evidence="1">Secreted</location>
    </subcellularLocation>
</comment>
<proteinExistence type="inferred from homology"/>
<evidence type="ECO:0000256" key="3">
    <source>
        <dbReference type="ARBA" id="ARBA00022525"/>
    </source>
</evidence>
<keyword evidence="4" id="KW-0378">Hydrolase</keyword>
<evidence type="ECO:0000313" key="9">
    <source>
        <dbReference type="EMBL" id="KAJ3056022.1"/>
    </source>
</evidence>
<dbReference type="InterPro" id="IPR004843">
    <property type="entry name" value="Calcineurin-like_PHP"/>
</dbReference>
<evidence type="ECO:0000256" key="4">
    <source>
        <dbReference type="ARBA" id="ARBA00022801"/>
    </source>
</evidence>
<name>A0AAD5X4E1_9FUNG</name>
<reference evidence="9" key="1">
    <citation type="submission" date="2020-05" db="EMBL/GenBank/DDBJ databases">
        <title>Phylogenomic resolution of chytrid fungi.</title>
        <authorList>
            <person name="Stajich J.E."/>
            <person name="Amses K."/>
            <person name="Simmons R."/>
            <person name="Seto K."/>
            <person name="Myers J."/>
            <person name="Bonds A."/>
            <person name="Quandt C.A."/>
            <person name="Barry K."/>
            <person name="Liu P."/>
            <person name="Grigoriev I."/>
            <person name="Longcore J.E."/>
            <person name="James T.Y."/>
        </authorList>
    </citation>
    <scope>NUCLEOTIDE SEQUENCE</scope>
    <source>
        <strain evidence="9">JEL0318</strain>
    </source>
</reference>
<gene>
    <name evidence="9" type="primary">PPN1_2</name>
    <name evidence="9" type="ORF">HK097_008362</name>
</gene>
<dbReference type="InterPro" id="IPR029052">
    <property type="entry name" value="Metallo-depent_PP-like"/>
</dbReference>
<protein>
    <submittedName>
        <fullName evidence="9">Endopolyphosphatase</fullName>
    </submittedName>
</protein>
<accession>A0AAD5X4E1</accession>
<dbReference type="GO" id="GO:0004309">
    <property type="term" value="F:exopolyphosphatase activity"/>
    <property type="evidence" value="ECO:0007669"/>
    <property type="project" value="TreeGrafter"/>
</dbReference>
<keyword evidence="5" id="KW-0325">Glycoprotein</keyword>
<evidence type="ECO:0000256" key="1">
    <source>
        <dbReference type="ARBA" id="ARBA00004613"/>
    </source>
</evidence>
<dbReference type="PANTHER" id="PTHR10340">
    <property type="entry name" value="SPHINGOMYELIN PHOSPHODIESTERASE"/>
    <property type="match status" value="1"/>
</dbReference>
<evidence type="ECO:0000256" key="2">
    <source>
        <dbReference type="ARBA" id="ARBA00008234"/>
    </source>
</evidence>
<dbReference type="GO" id="GO:0000298">
    <property type="term" value="F:endopolyphosphatase activity"/>
    <property type="evidence" value="ECO:0007669"/>
    <property type="project" value="TreeGrafter"/>
</dbReference>
<feature type="chain" id="PRO_5041991016" evidence="6">
    <location>
        <begin position="18"/>
        <end position="439"/>
    </location>
</feature>
<dbReference type="GO" id="GO:0008081">
    <property type="term" value="F:phosphoric diester hydrolase activity"/>
    <property type="evidence" value="ECO:0007669"/>
    <property type="project" value="TreeGrafter"/>
</dbReference>
<dbReference type="Pfam" id="PF19272">
    <property type="entry name" value="ASMase_C"/>
    <property type="match status" value="1"/>
</dbReference>
<dbReference type="Gene3D" id="3.60.21.10">
    <property type="match status" value="1"/>
</dbReference>
<dbReference type="SUPFAM" id="SSF56300">
    <property type="entry name" value="Metallo-dependent phosphatases"/>
    <property type="match status" value="1"/>
</dbReference>
<dbReference type="GO" id="GO:0005615">
    <property type="term" value="C:extracellular space"/>
    <property type="evidence" value="ECO:0007669"/>
    <property type="project" value="TreeGrafter"/>
</dbReference>
<dbReference type="Proteomes" id="UP001212841">
    <property type="component" value="Unassembled WGS sequence"/>
</dbReference>
<dbReference type="GO" id="GO:0000324">
    <property type="term" value="C:fungal-type vacuole"/>
    <property type="evidence" value="ECO:0007669"/>
    <property type="project" value="TreeGrafter"/>
</dbReference>
<feature type="domain" description="Calcineurin-like phosphoesterase" evidence="7">
    <location>
        <begin position="36"/>
        <end position="300"/>
    </location>
</feature>
<comment type="similarity">
    <text evidence="2">Belongs to the acid sphingomyelinase family.</text>
</comment>
<dbReference type="InterPro" id="IPR045473">
    <property type="entry name" value="ASM_C"/>
</dbReference>